<accession>A0A172TUE8</accession>
<feature type="domain" description="Lnb N-terminal periplasmic" evidence="2">
    <location>
        <begin position="20"/>
        <end position="156"/>
    </location>
</feature>
<keyword evidence="1" id="KW-0812">Transmembrane</keyword>
<evidence type="ECO:0000313" key="4">
    <source>
        <dbReference type="EMBL" id="ANE50504.1"/>
    </source>
</evidence>
<dbReference type="InterPro" id="IPR025178">
    <property type="entry name" value="Lnb_N"/>
</dbReference>
<evidence type="ECO:0000259" key="3">
    <source>
        <dbReference type="Pfam" id="PF25221"/>
    </source>
</evidence>
<proteinExistence type="predicted"/>
<organism evidence="4 5">
    <name type="scientific">Flavisolibacter tropicus</name>
    <dbReference type="NCBI Taxonomy" id="1492898"/>
    <lineage>
        <taxon>Bacteria</taxon>
        <taxon>Pseudomonadati</taxon>
        <taxon>Bacteroidota</taxon>
        <taxon>Chitinophagia</taxon>
        <taxon>Chitinophagales</taxon>
        <taxon>Chitinophagaceae</taxon>
        <taxon>Flavisolibacter</taxon>
    </lineage>
</organism>
<dbReference type="RefSeq" id="WP_066403462.1">
    <property type="nucleotide sequence ID" value="NZ_CP011390.1"/>
</dbReference>
<dbReference type="PATRIC" id="fig|1492898.3.peg.1792"/>
<dbReference type="InterPro" id="IPR057436">
    <property type="entry name" value="5TMH_Lnb"/>
</dbReference>
<feature type="transmembrane region" description="Helical" evidence="1">
    <location>
        <begin position="362"/>
        <end position="379"/>
    </location>
</feature>
<dbReference type="AlphaFoldDB" id="A0A172TUE8"/>
<dbReference type="EMBL" id="CP011390">
    <property type="protein sequence ID" value="ANE50504.1"/>
    <property type="molecule type" value="Genomic_DNA"/>
</dbReference>
<dbReference type="Pfam" id="PF13387">
    <property type="entry name" value="Lnb_N"/>
    <property type="match status" value="1"/>
</dbReference>
<reference evidence="5" key="1">
    <citation type="submission" date="2015-01" db="EMBL/GenBank/DDBJ databases">
        <title>Flavisolibacter sp./LCS9/ whole genome sequencing.</title>
        <authorList>
            <person name="Kim M.K."/>
            <person name="Srinivasan S."/>
            <person name="Lee J.-J."/>
        </authorList>
    </citation>
    <scope>NUCLEOTIDE SEQUENCE [LARGE SCALE GENOMIC DNA]</scope>
    <source>
        <strain evidence="5">LCS9</strain>
    </source>
</reference>
<dbReference type="Pfam" id="PF25221">
    <property type="entry name" value="5TMH_Lnb"/>
    <property type="match status" value="1"/>
</dbReference>
<feature type="domain" description="Lnb-like transmembrane" evidence="3">
    <location>
        <begin position="246"/>
        <end position="379"/>
    </location>
</feature>
<reference evidence="4 5" key="2">
    <citation type="journal article" date="2016" name="Int. J. Syst. Evol. Microbiol.">
        <title>Flavisolibacter tropicus sp. nov., isolated from tropical soil.</title>
        <authorList>
            <person name="Lee J.J."/>
            <person name="Kang M.S."/>
            <person name="Kim G.S."/>
            <person name="Lee C.S."/>
            <person name="Lim S."/>
            <person name="Lee J."/>
            <person name="Roh S.H."/>
            <person name="Kang H."/>
            <person name="Ha J.M."/>
            <person name="Bae S."/>
            <person name="Jung H.Y."/>
            <person name="Kim M.K."/>
        </authorList>
    </citation>
    <scope>NUCLEOTIDE SEQUENCE [LARGE SCALE GENOMIC DNA]</scope>
    <source>
        <strain evidence="4 5">LCS9</strain>
    </source>
</reference>
<protein>
    <submittedName>
        <fullName evidence="4">Uncharacterized protein</fullName>
    </submittedName>
</protein>
<dbReference type="KEGG" id="fla:SY85_08335"/>
<dbReference type="Proteomes" id="UP000077177">
    <property type="component" value="Chromosome"/>
</dbReference>
<evidence type="ECO:0000256" key="1">
    <source>
        <dbReference type="SAM" id="Phobius"/>
    </source>
</evidence>
<gene>
    <name evidence="4" type="ORF">SY85_08335</name>
</gene>
<keyword evidence="5" id="KW-1185">Reference proteome</keyword>
<evidence type="ECO:0000259" key="2">
    <source>
        <dbReference type="Pfam" id="PF13387"/>
    </source>
</evidence>
<keyword evidence="1" id="KW-0472">Membrane</keyword>
<feature type="transmembrane region" description="Helical" evidence="1">
    <location>
        <begin position="281"/>
        <end position="301"/>
    </location>
</feature>
<sequence length="389" mass="44562">MRRIFTLLISVLISFTGFSQTDSCHLRISLLTCSPGDELYSTFGHSAMRVQDIYTGADLIYNYGTFEFGPDFYTKFIQGKLLYFLSIQDYSDFVASYAWEKRGIQEQVLQLSCAESQQLAEALQVNSLEANRYYRYDFLFDNCTTRLRDIVAKNSGQPVIYDTVIPQKAPTFRNLIHSYLNAGEQYWSKLGIDILLGRDLDKPVTNQQAMFLPDYLMKGFDSATSSGRLLAAPRQILLPRPVLAKQNSPFTPMVVFSSLLAIIIVLSFIPKEGVQKLLSVFDFLFFFSLGLTGLLLLFMWFGTNHTVCQDNYNLMWALPTHTIAAFFLWKKAKWVQYYLLATIIVQSLLLLGWIFLPQQLNISLIPIVLLILLRSWLLIQKPFDKTQIA</sequence>
<feature type="transmembrane region" description="Helical" evidence="1">
    <location>
        <begin position="250"/>
        <end position="269"/>
    </location>
</feature>
<feature type="transmembrane region" description="Helical" evidence="1">
    <location>
        <begin position="313"/>
        <end position="330"/>
    </location>
</feature>
<name>A0A172TUE8_9BACT</name>
<evidence type="ECO:0000313" key="5">
    <source>
        <dbReference type="Proteomes" id="UP000077177"/>
    </source>
</evidence>
<dbReference type="STRING" id="1492898.SY85_08335"/>
<feature type="transmembrane region" description="Helical" evidence="1">
    <location>
        <begin position="337"/>
        <end position="356"/>
    </location>
</feature>
<dbReference type="OrthoDB" id="319167at2"/>
<keyword evidence="1" id="KW-1133">Transmembrane helix</keyword>